<organism evidence="4 5">
    <name type="scientific">Streptomyces griseus</name>
    <dbReference type="NCBI Taxonomy" id="1911"/>
    <lineage>
        <taxon>Bacteria</taxon>
        <taxon>Bacillati</taxon>
        <taxon>Actinomycetota</taxon>
        <taxon>Actinomycetes</taxon>
        <taxon>Kitasatosporales</taxon>
        <taxon>Streptomycetaceae</taxon>
        <taxon>Streptomyces</taxon>
    </lineage>
</organism>
<keyword evidence="1" id="KW-0472">Membrane</keyword>
<evidence type="ECO:0000256" key="1">
    <source>
        <dbReference type="PROSITE-ProRule" id="PRU00244"/>
    </source>
</evidence>
<evidence type="ECO:0000313" key="5">
    <source>
        <dbReference type="Proteomes" id="UP000254150"/>
    </source>
</evidence>
<proteinExistence type="predicted"/>
<keyword evidence="1" id="KW-0812">Transmembrane</keyword>
<evidence type="ECO:0000256" key="2">
    <source>
        <dbReference type="SAM" id="MobiDB-lite"/>
    </source>
</evidence>
<dbReference type="Pfam" id="PF03707">
    <property type="entry name" value="MHYT"/>
    <property type="match status" value="2"/>
</dbReference>
<feature type="transmembrane region" description="Helical" evidence="1">
    <location>
        <begin position="175"/>
        <end position="196"/>
    </location>
</feature>
<evidence type="ECO:0000313" key="4">
    <source>
        <dbReference type="EMBL" id="SUP62324.1"/>
    </source>
</evidence>
<dbReference type="GO" id="GO:0016020">
    <property type="term" value="C:membrane"/>
    <property type="evidence" value="ECO:0007669"/>
    <property type="project" value="UniProtKB-UniRule"/>
</dbReference>
<keyword evidence="1" id="KW-1133">Transmembrane helix</keyword>
<sequence length="305" mass="31438">MQGTVDGFSYGLITPITAFLMAGLGGALGLRCTVRSLHGGRTFKAGWLALGAAAIGCGVWTMHFVGMMGFSVAETAISYDVPLTLVSLAVAVVVVGIGVFVVGYRGTGPVTLATAGLITGLGVAAMHYIGMYSMSLRGEFAYDALLVVLSVLIAVVASTAALWAAVTVRGFLPSLGASAVMGVAVTGMHYTGMSAMTVHLDGHGSRLAQGGSMTTVLLPMLFGPLVLLLVVGVIVMFDPLLVSGEDTWNGTRERRAGHRPRARHAAPAPVAAPRPAAEEEFWPRPGAPAPADGPASRYPDSYGPR</sequence>
<gene>
    <name evidence="4" type="ORF">NCTC7807_05489</name>
</gene>
<feature type="transmembrane region" description="Helical" evidence="1">
    <location>
        <begin position="46"/>
        <end position="70"/>
    </location>
</feature>
<feature type="transmembrane region" description="Helical" evidence="1">
    <location>
        <begin position="216"/>
        <end position="237"/>
    </location>
</feature>
<dbReference type="PANTHER" id="PTHR35152:SF1">
    <property type="entry name" value="DOMAIN SIGNALLING PROTEIN, PUTATIVE (AFU_ORTHOLOGUE AFUA_5G11310)-RELATED"/>
    <property type="match status" value="1"/>
</dbReference>
<dbReference type="RefSeq" id="WP_115069798.1">
    <property type="nucleotide sequence ID" value="NZ_UHID01000009.1"/>
</dbReference>
<protein>
    <submittedName>
        <fullName evidence="4">Integral membrane protein</fullName>
    </submittedName>
</protein>
<dbReference type="PANTHER" id="PTHR35152">
    <property type="entry name" value="DOMAIN SIGNALLING PROTEIN, PUTATIVE (AFU_ORTHOLOGUE AFUA_5G11310)-RELATED"/>
    <property type="match status" value="1"/>
</dbReference>
<dbReference type="EMBL" id="UHID01000009">
    <property type="protein sequence ID" value="SUP62324.1"/>
    <property type="molecule type" value="Genomic_DNA"/>
</dbReference>
<feature type="compositionally biased region" description="Basic residues" evidence="2">
    <location>
        <begin position="255"/>
        <end position="264"/>
    </location>
</feature>
<dbReference type="Proteomes" id="UP000254150">
    <property type="component" value="Unassembled WGS sequence"/>
</dbReference>
<name>A0A380PBU8_STRGR</name>
<evidence type="ECO:0000259" key="3">
    <source>
        <dbReference type="PROSITE" id="PS50924"/>
    </source>
</evidence>
<accession>A0A380PBU8</accession>
<feature type="transmembrane region" description="Helical" evidence="1">
    <location>
        <begin position="141"/>
        <end position="163"/>
    </location>
</feature>
<feature type="transmembrane region" description="Helical" evidence="1">
    <location>
        <begin position="110"/>
        <end position="129"/>
    </location>
</feature>
<feature type="domain" description="MHYT" evidence="3">
    <location>
        <begin position="10"/>
        <end position="199"/>
    </location>
</feature>
<feature type="transmembrane region" description="Helical" evidence="1">
    <location>
        <begin position="12"/>
        <end position="34"/>
    </location>
</feature>
<dbReference type="PROSITE" id="PS50924">
    <property type="entry name" value="MHYT"/>
    <property type="match status" value="1"/>
</dbReference>
<dbReference type="AlphaFoldDB" id="A0A380PBU8"/>
<feature type="compositionally biased region" description="Low complexity" evidence="2">
    <location>
        <begin position="265"/>
        <end position="275"/>
    </location>
</feature>
<feature type="transmembrane region" description="Helical" evidence="1">
    <location>
        <begin position="82"/>
        <end position="103"/>
    </location>
</feature>
<feature type="region of interest" description="Disordered" evidence="2">
    <location>
        <begin position="250"/>
        <end position="305"/>
    </location>
</feature>
<dbReference type="InterPro" id="IPR005330">
    <property type="entry name" value="MHYT_dom"/>
</dbReference>
<reference evidence="4 5" key="1">
    <citation type="submission" date="2018-06" db="EMBL/GenBank/DDBJ databases">
        <authorList>
            <consortium name="Pathogen Informatics"/>
            <person name="Doyle S."/>
        </authorList>
    </citation>
    <scope>NUCLEOTIDE SEQUENCE [LARGE SCALE GENOMIC DNA]</scope>
    <source>
        <strain evidence="4 5">NCTC7807</strain>
    </source>
</reference>